<keyword evidence="1" id="KW-0472">Membrane</keyword>
<comment type="caution">
    <text evidence="2">The sequence shown here is derived from an EMBL/GenBank/DDBJ whole genome shotgun (WGS) entry which is preliminary data.</text>
</comment>
<dbReference type="InterPro" id="IPR018643">
    <property type="entry name" value="DUF2069_membrane"/>
</dbReference>
<dbReference type="RefSeq" id="WP_380696057.1">
    <property type="nucleotide sequence ID" value="NZ_JBHRYR010000003.1"/>
</dbReference>
<name>A0ABV7ZY43_9GAMM</name>
<dbReference type="Proteomes" id="UP001595617">
    <property type="component" value="Unassembled WGS sequence"/>
</dbReference>
<proteinExistence type="predicted"/>
<feature type="transmembrane region" description="Helical" evidence="1">
    <location>
        <begin position="98"/>
        <end position="117"/>
    </location>
</feature>
<keyword evidence="1" id="KW-1133">Transmembrane helix</keyword>
<reference evidence="3" key="1">
    <citation type="journal article" date="2019" name="Int. J. Syst. Evol. Microbiol.">
        <title>The Global Catalogue of Microorganisms (GCM) 10K type strain sequencing project: providing services to taxonomists for standard genome sequencing and annotation.</title>
        <authorList>
            <consortium name="The Broad Institute Genomics Platform"/>
            <consortium name="The Broad Institute Genome Sequencing Center for Infectious Disease"/>
            <person name="Wu L."/>
            <person name="Ma J."/>
        </authorList>
    </citation>
    <scope>NUCLEOTIDE SEQUENCE [LARGE SCALE GENOMIC DNA]</scope>
    <source>
        <strain evidence="3">IBRC 10765</strain>
    </source>
</reference>
<protein>
    <submittedName>
        <fullName evidence="2">DUF2069 domain-containing protein</fullName>
    </submittedName>
</protein>
<gene>
    <name evidence="2" type="ORF">ACFOOG_10005</name>
</gene>
<keyword evidence="1" id="KW-0812">Transmembrane</keyword>
<organism evidence="2 3">
    <name type="scientific">Saccharospirillum mangrovi</name>
    <dbReference type="NCBI Taxonomy" id="2161747"/>
    <lineage>
        <taxon>Bacteria</taxon>
        <taxon>Pseudomonadati</taxon>
        <taxon>Pseudomonadota</taxon>
        <taxon>Gammaproteobacteria</taxon>
        <taxon>Oceanospirillales</taxon>
        <taxon>Saccharospirillaceae</taxon>
        <taxon>Saccharospirillum</taxon>
    </lineage>
</organism>
<feature type="transmembrane region" description="Helical" evidence="1">
    <location>
        <begin position="43"/>
        <end position="63"/>
    </location>
</feature>
<feature type="transmembrane region" description="Helical" evidence="1">
    <location>
        <begin position="12"/>
        <end position="31"/>
    </location>
</feature>
<dbReference type="Pfam" id="PF09842">
    <property type="entry name" value="DUF2069"/>
    <property type="match status" value="1"/>
</dbReference>
<evidence type="ECO:0000313" key="2">
    <source>
        <dbReference type="EMBL" id="MFC3853164.1"/>
    </source>
</evidence>
<accession>A0ABV7ZY43</accession>
<evidence type="ECO:0000313" key="3">
    <source>
        <dbReference type="Proteomes" id="UP001595617"/>
    </source>
</evidence>
<feature type="transmembrane region" description="Helical" evidence="1">
    <location>
        <begin position="75"/>
        <end position="92"/>
    </location>
</feature>
<evidence type="ECO:0000256" key="1">
    <source>
        <dbReference type="SAM" id="Phobius"/>
    </source>
</evidence>
<dbReference type="EMBL" id="JBHRYR010000003">
    <property type="protein sequence ID" value="MFC3853164.1"/>
    <property type="molecule type" value="Genomic_DNA"/>
</dbReference>
<keyword evidence="3" id="KW-1185">Reference proteome</keyword>
<sequence>MAMNNPRQTWERVTWFGYVAVMVLYGLQTALTAPSNAGTVFEVIGAGMVLWLLKTLPLWLFFIPMLRARVRALSWFGFLILLYLPFVVMSAFREPQWLGVLLTSAIIVLFFGNAYWVRAIKRAS</sequence>